<evidence type="ECO:0000259" key="7">
    <source>
        <dbReference type="PROSITE" id="PS50885"/>
    </source>
</evidence>
<dbReference type="InterPro" id="IPR003660">
    <property type="entry name" value="HAMP_dom"/>
</dbReference>
<dbReference type="EMBL" id="FNHP01000003">
    <property type="protein sequence ID" value="SDM21942.1"/>
    <property type="molecule type" value="Genomic_DNA"/>
</dbReference>
<evidence type="ECO:0000313" key="9">
    <source>
        <dbReference type="Proteomes" id="UP000198552"/>
    </source>
</evidence>
<dbReference type="PRINTS" id="PR00260">
    <property type="entry name" value="CHEMTRNSDUCR"/>
</dbReference>
<evidence type="ECO:0000313" key="8">
    <source>
        <dbReference type="EMBL" id="SDM21942.1"/>
    </source>
</evidence>
<evidence type="ECO:0000256" key="2">
    <source>
        <dbReference type="ARBA" id="ARBA00022481"/>
    </source>
</evidence>
<dbReference type="CDD" id="cd11386">
    <property type="entry name" value="MCP_signal"/>
    <property type="match status" value="1"/>
</dbReference>
<dbReference type="InterPro" id="IPR051310">
    <property type="entry name" value="MCP_chemotaxis"/>
</dbReference>
<dbReference type="RefSeq" id="WP_091568135.1">
    <property type="nucleotide sequence ID" value="NZ_FNHP01000003.1"/>
</dbReference>
<dbReference type="FunFam" id="1.10.287.950:FF:000001">
    <property type="entry name" value="Methyl-accepting chemotaxis sensory transducer"/>
    <property type="match status" value="1"/>
</dbReference>
<dbReference type="PROSITE" id="PS50885">
    <property type="entry name" value="HAMP"/>
    <property type="match status" value="1"/>
</dbReference>
<reference evidence="9" key="1">
    <citation type="submission" date="2016-10" db="EMBL/GenBank/DDBJ databases">
        <authorList>
            <person name="Varghese N."/>
            <person name="Submissions S."/>
        </authorList>
    </citation>
    <scope>NUCLEOTIDE SEQUENCE [LARGE SCALE GENOMIC DNA]</scope>
    <source>
        <strain evidence="9">EPL6</strain>
    </source>
</reference>
<dbReference type="SMART" id="SM00304">
    <property type="entry name" value="HAMP"/>
    <property type="match status" value="1"/>
</dbReference>
<dbReference type="Gene3D" id="1.10.287.950">
    <property type="entry name" value="Methyl-accepting chemotaxis protein"/>
    <property type="match status" value="1"/>
</dbReference>
<dbReference type="Pfam" id="PF00672">
    <property type="entry name" value="HAMP"/>
    <property type="match status" value="1"/>
</dbReference>
<evidence type="ECO:0000256" key="1">
    <source>
        <dbReference type="ARBA" id="ARBA00004370"/>
    </source>
</evidence>
<feature type="transmembrane region" description="Helical" evidence="5">
    <location>
        <begin position="298"/>
        <end position="322"/>
    </location>
</feature>
<dbReference type="GO" id="GO:0006935">
    <property type="term" value="P:chemotaxis"/>
    <property type="evidence" value="ECO:0007669"/>
    <property type="project" value="InterPro"/>
</dbReference>
<dbReference type="Pfam" id="PF00015">
    <property type="entry name" value="MCPsignal"/>
    <property type="match status" value="1"/>
</dbReference>
<comment type="similarity">
    <text evidence="3">Belongs to the methyl-accepting chemotaxis (MCP) protein family.</text>
</comment>
<comment type="subcellular location">
    <subcellularLocation>
        <location evidence="1">Membrane</location>
    </subcellularLocation>
</comment>
<keyword evidence="4" id="KW-0807">Transducer</keyword>
<keyword evidence="9" id="KW-1185">Reference proteome</keyword>
<dbReference type="Proteomes" id="UP000198552">
    <property type="component" value="Unassembled WGS sequence"/>
</dbReference>
<dbReference type="PROSITE" id="PS50111">
    <property type="entry name" value="CHEMOTAXIS_TRANSDUC_2"/>
    <property type="match status" value="1"/>
</dbReference>
<keyword evidence="5" id="KW-1133">Transmembrane helix</keyword>
<dbReference type="CDD" id="cd06225">
    <property type="entry name" value="HAMP"/>
    <property type="match status" value="1"/>
</dbReference>
<dbReference type="GO" id="GO:0007165">
    <property type="term" value="P:signal transduction"/>
    <property type="evidence" value="ECO:0007669"/>
    <property type="project" value="UniProtKB-KW"/>
</dbReference>
<sequence>MQAFRNLSIRSKLMLSMGACLLLFAAISTGLGFVLTGNSMRERVVGQELPAVVGEIRNDILRQIGAPVALADSIAHNTYALDWEAAGQPEEGNAGWFRFAQAIKQRVNASTVFWVSEATRQYFNDHELVRQIAPKGQGDQWFYDIAGGTRAQRLEIDKDASSSAYMLFINVRFDAGQGRQGVAGLGLAVDGLAQTVRNYRVGESGSVSLVRGNGSILVHRDPALADGKHWLKDRPGLGAELAGRLLNRENFAHAAYQSPAGREIIASSYVPELDMYVVAELPEEQVLGGVRRTVGLTALAACLVGGGVSLLVIWWVSGAIAAPVGRAARMLQEIADGDGDLSRRMHVETGDEVGALADAFNRFVSSLERMVRAVRQAADSISVASSEVAQGNQDLSQRTESAASALQQTAASLALLTDSVHANTQATRSADELARTARSVAGRGGDAVQQVVATMEDINGSSRKIADIIGVIDGIAFQTNILALNAAVEAARAGEQGRGFAVVAGEVRSLAQRSAEAAKEVRQLITASVMQVGQGAQQVQHAGATMQELLDAVARVAQLIEEIGSASQEQGRGIAEINQAVAGLDSATQQNSALVEESAAAAASLREQAGRLLGEVAAFKLGESDAGDLRRLPAPGA</sequence>
<accession>A0A1G9RF66</accession>
<dbReference type="InterPro" id="IPR004090">
    <property type="entry name" value="Chemotax_Me-accpt_rcpt"/>
</dbReference>
<dbReference type="OrthoDB" id="9763018at2"/>
<organism evidence="8 9">
    <name type="scientific">Oryzisolibacter propanilivorax</name>
    <dbReference type="NCBI Taxonomy" id="1527607"/>
    <lineage>
        <taxon>Bacteria</taxon>
        <taxon>Pseudomonadati</taxon>
        <taxon>Pseudomonadota</taxon>
        <taxon>Betaproteobacteria</taxon>
        <taxon>Burkholderiales</taxon>
        <taxon>Comamonadaceae</taxon>
        <taxon>Oryzisolibacter</taxon>
    </lineage>
</organism>
<keyword evidence="5" id="KW-0812">Transmembrane</keyword>
<evidence type="ECO:0000259" key="6">
    <source>
        <dbReference type="PROSITE" id="PS50111"/>
    </source>
</evidence>
<name>A0A1G9RF66_9BURK</name>
<protein>
    <submittedName>
        <fullName evidence="8">Methyl-accepting chemotaxis protein</fullName>
    </submittedName>
</protein>
<dbReference type="STRING" id="1527607.SAMN05428957_103239"/>
<dbReference type="InterPro" id="IPR004089">
    <property type="entry name" value="MCPsignal_dom"/>
</dbReference>
<evidence type="ECO:0000256" key="4">
    <source>
        <dbReference type="PROSITE-ProRule" id="PRU00284"/>
    </source>
</evidence>
<dbReference type="SMART" id="SM00283">
    <property type="entry name" value="MA"/>
    <property type="match status" value="1"/>
</dbReference>
<gene>
    <name evidence="8" type="ORF">SAMN05428957_103239</name>
</gene>
<dbReference type="AlphaFoldDB" id="A0A1G9RF66"/>
<keyword evidence="5" id="KW-0472">Membrane</keyword>
<dbReference type="GO" id="GO:0004888">
    <property type="term" value="F:transmembrane signaling receptor activity"/>
    <property type="evidence" value="ECO:0007669"/>
    <property type="project" value="InterPro"/>
</dbReference>
<dbReference type="SUPFAM" id="SSF58104">
    <property type="entry name" value="Methyl-accepting chemotaxis protein (MCP) signaling domain"/>
    <property type="match status" value="1"/>
</dbReference>
<dbReference type="CDD" id="cd18774">
    <property type="entry name" value="PDC2_HK_sensor"/>
    <property type="match status" value="1"/>
</dbReference>
<evidence type="ECO:0000256" key="5">
    <source>
        <dbReference type="SAM" id="Phobius"/>
    </source>
</evidence>
<proteinExistence type="inferred from homology"/>
<keyword evidence="2" id="KW-0488">Methylation</keyword>
<dbReference type="Gene3D" id="3.30.450.20">
    <property type="entry name" value="PAS domain"/>
    <property type="match status" value="1"/>
</dbReference>
<dbReference type="PANTHER" id="PTHR43531:SF14">
    <property type="entry name" value="METHYL-ACCEPTING CHEMOTAXIS PROTEIN I-RELATED"/>
    <property type="match status" value="1"/>
</dbReference>
<feature type="domain" description="Methyl-accepting transducer" evidence="6">
    <location>
        <begin position="377"/>
        <end position="606"/>
    </location>
</feature>
<evidence type="ECO:0000256" key="3">
    <source>
        <dbReference type="ARBA" id="ARBA00029447"/>
    </source>
</evidence>
<dbReference type="GO" id="GO:0005886">
    <property type="term" value="C:plasma membrane"/>
    <property type="evidence" value="ECO:0007669"/>
    <property type="project" value="TreeGrafter"/>
</dbReference>
<feature type="domain" description="HAMP" evidence="7">
    <location>
        <begin position="318"/>
        <end position="372"/>
    </location>
</feature>
<dbReference type="PANTHER" id="PTHR43531">
    <property type="entry name" value="PROTEIN ICFG"/>
    <property type="match status" value="1"/>
</dbReference>